<dbReference type="InterPro" id="IPR014967">
    <property type="entry name" value="Uncharacterised_YugN-like"/>
</dbReference>
<dbReference type="Proteomes" id="UP000265692">
    <property type="component" value="Unassembled WGS sequence"/>
</dbReference>
<proteinExistence type="predicted"/>
<evidence type="ECO:0000313" key="2">
    <source>
        <dbReference type="Proteomes" id="UP000265692"/>
    </source>
</evidence>
<dbReference type="RefSeq" id="WP_118874771.1">
    <property type="nucleotide sequence ID" value="NZ_QWEI01000001.1"/>
</dbReference>
<dbReference type="SUPFAM" id="SSF160755">
    <property type="entry name" value="YugN-like"/>
    <property type="match status" value="1"/>
</dbReference>
<organism evidence="1 2">
    <name type="scientific">Ureibacillus yapensis</name>
    <dbReference type="NCBI Taxonomy" id="2304605"/>
    <lineage>
        <taxon>Bacteria</taxon>
        <taxon>Bacillati</taxon>
        <taxon>Bacillota</taxon>
        <taxon>Bacilli</taxon>
        <taxon>Bacillales</taxon>
        <taxon>Caryophanaceae</taxon>
        <taxon>Ureibacillus</taxon>
    </lineage>
</organism>
<dbReference type="Gene3D" id="3.30.310.100">
    <property type="entry name" value="YugN-like"/>
    <property type="match status" value="1"/>
</dbReference>
<dbReference type="InterPro" id="IPR036491">
    <property type="entry name" value="YugN-like_sf"/>
</dbReference>
<dbReference type="OrthoDB" id="2679642at2"/>
<dbReference type="EMBL" id="QWEI01000001">
    <property type="protein sequence ID" value="RHW39761.1"/>
    <property type="molecule type" value="Genomic_DNA"/>
</dbReference>
<dbReference type="AlphaFoldDB" id="A0A396STF4"/>
<keyword evidence="2" id="KW-1185">Reference proteome</keyword>
<gene>
    <name evidence="1" type="ORF">D1B33_02615</name>
</gene>
<evidence type="ECO:0000313" key="1">
    <source>
        <dbReference type="EMBL" id="RHW39761.1"/>
    </source>
</evidence>
<comment type="caution">
    <text evidence="1">The sequence shown here is derived from an EMBL/GenBank/DDBJ whole genome shotgun (WGS) entry which is preliminary data.</text>
</comment>
<dbReference type="Pfam" id="PF08868">
    <property type="entry name" value="YugN"/>
    <property type="match status" value="1"/>
</dbReference>
<sequence>MYFENKTLENITAEQDLLVSVMEKNGLVCDGGWDYDRMTFDKRFDLKEGRYYLRVFCSALSGDVGNNTAVLKILKPALGKYYYPHGVEYVDEVFPKHLVNECEQILANVKREFLSYGLEVPVSKLDSTLDNPVSTEERVPTR</sequence>
<name>A0A396STF4_9BACL</name>
<protein>
    <submittedName>
        <fullName evidence="1">Uncharacterized protein</fullName>
    </submittedName>
</protein>
<accession>A0A396STF4</accession>
<reference evidence="1 2" key="1">
    <citation type="submission" date="2018-08" db="EMBL/GenBank/DDBJ databases">
        <title>Lysinibacillus sp. YLB-03 draft genome sequence.</title>
        <authorList>
            <person name="Yu L."/>
        </authorList>
    </citation>
    <scope>NUCLEOTIDE SEQUENCE [LARGE SCALE GENOMIC DNA]</scope>
    <source>
        <strain evidence="1 2">YLB-03</strain>
    </source>
</reference>